<evidence type="ECO:0000259" key="4">
    <source>
        <dbReference type="Pfam" id="PF00496"/>
    </source>
</evidence>
<dbReference type="EMBL" id="AONG01000016">
    <property type="protein sequence ID" value="KIQ68170.1"/>
    <property type="molecule type" value="Genomic_DNA"/>
</dbReference>
<dbReference type="GO" id="GO:0015833">
    <property type="term" value="P:peptide transport"/>
    <property type="evidence" value="ECO:0007669"/>
    <property type="project" value="TreeGrafter"/>
</dbReference>
<dbReference type="PATRIC" id="fig|1123501.6.peg.3302"/>
<dbReference type="GO" id="GO:0030288">
    <property type="term" value="C:outer membrane-bounded periplasmic space"/>
    <property type="evidence" value="ECO:0007669"/>
    <property type="project" value="UniProtKB-ARBA"/>
</dbReference>
<dbReference type="STRING" id="1123501.Wenmar_03180"/>
<comment type="similarity">
    <text evidence="2">Belongs to the bacterial solute-binding protein 5 family.</text>
</comment>
<protein>
    <submittedName>
        <fullName evidence="5">ABC-type dipeptide transport system, periplasmic component</fullName>
    </submittedName>
</protein>
<dbReference type="SUPFAM" id="SSF53850">
    <property type="entry name" value="Periplasmic binding protein-like II"/>
    <property type="match status" value="1"/>
</dbReference>
<feature type="domain" description="Solute-binding protein family 5" evidence="4">
    <location>
        <begin position="144"/>
        <end position="539"/>
    </location>
</feature>
<dbReference type="OrthoDB" id="9803988at2"/>
<dbReference type="Gene3D" id="3.40.190.10">
    <property type="entry name" value="Periplasmic binding protein-like II"/>
    <property type="match status" value="1"/>
</dbReference>
<evidence type="ECO:0000256" key="1">
    <source>
        <dbReference type="ARBA" id="ARBA00004418"/>
    </source>
</evidence>
<evidence type="ECO:0000256" key="3">
    <source>
        <dbReference type="SAM" id="SignalP"/>
    </source>
</evidence>
<organism evidence="5 6">
    <name type="scientific">Wenxinia marina DSM 24838</name>
    <dbReference type="NCBI Taxonomy" id="1123501"/>
    <lineage>
        <taxon>Bacteria</taxon>
        <taxon>Pseudomonadati</taxon>
        <taxon>Pseudomonadota</taxon>
        <taxon>Alphaproteobacteria</taxon>
        <taxon>Rhodobacterales</taxon>
        <taxon>Roseobacteraceae</taxon>
        <taxon>Wenxinia</taxon>
    </lineage>
</organism>
<evidence type="ECO:0000313" key="6">
    <source>
        <dbReference type="Proteomes" id="UP000035100"/>
    </source>
</evidence>
<dbReference type="eggNOG" id="COG0747">
    <property type="taxonomic scope" value="Bacteria"/>
</dbReference>
<dbReference type="AlphaFoldDB" id="A0A0D0NIN0"/>
<dbReference type="Pfam" id="PF00496">
    <property type="entry name" value="SBP_bac_5"/>
    <property type="match status" value="1"/>
</dbReference>
<dbReference type="GO" id="GO:0043190">
    <property type="term" value="C:ATP-binding cassette (ABC) transporter complex"/>
    <property type="evidence" value="ECO:0007669"/>
    <property type="project" value="InterPro"/>
</dbReference>
<proteinExistence type="inferred from homology"/>
<dbReference type="Gene3D" id="3.10.105.10">
    <property type="entry name" value="Dipeptide-binding Protein, Domain 3"/>
    <property type="match status" value="1"/>
</dbReference>
<dbReference type="Proteomes" id="UP000035100">
    <property type="component" value="Unassembled WGS sequence"/>
</dbReference>
<dbReference type="PIRSF" id="PIRSF002741">
    <property type="entry name" value="MppA"/>
    <property type="match status" value="1"/>
</dbReference>
<feature type="chain" id="PRO_5002217523" evidence="3">
    <location>
        <begin position="23"/>
        <end position="641"/>
    </location>
</feature>
<feature type="signal peptide" evidence="3">
    <location>
        <begin position="1"/>
        <end position="22"/>
    </location>
</feature>
<dbReference type="InterPro" id="IPR039424">
    <property type="entry name" value="SBP_5"/>
</dbReference>
<dbReference type="InterPro" id="IPR000914">
    <property type="entry name" value="SBP_5_dom"/>
</dbReference>
<dbReference type="RefSeq" id="WP_018302290.1">
    <property type="nucleotide sequence ID" value="NZ_KB902283.1"/>
</dbReference>
<dbReference type="InterPro" id="IPR030678">
    <property type="entry name" value="Peptide/Ni-bd"/>
</dbReference>
<name>A0A0D0NIN0_9RHOB</name>
<keyword evidence="3" id="KW-0732">Signal</keyword>
<dbReference type="GO" id="GO:1904680">
    <property type="term" value="F:peptide transmembrane transporter activity"/>
    <property type="evidence" value="ECO:0007669"/>
    <property type="project" value="TreeGrafter"/>
</dbReference>
<accession>A0A0D0NIN0</accession>
<keyword evidence="6" id="KW-1185">Reference proteome</keyword>
<dbReference type="CDD" id="cd08512">
    <property type="entry name" value="PBP2_NikA_DppA_OppA_like_7"/>
    <property type="match status" value="1"/>
</dbReference>
<sequence>MKQFTALPLLAAAGLAASAAQAQVTNPDTLVFLWTDDVQSFDPAYISNTPSSYGTLNVYSRLLAYDGEQISEFVPALSTEVPSLENGLIVEGEDGSVSYSFPIRPDTYAHKVGLMGEDGTVTWEYYDDLSEEERANIEPGYGVITAEDVKYSLLRAMLMDESWMSKAVTEMMTSGEYTDVAAIAEDLTGAEVPDLDEAQLQQVYDELDQLISVEGDTVTLHLAQSFPATLGIMALPFGTSIIDKEWTVDMGGWDGEPTTWGDYFRPEASETPLFADENGTGPFMLEEWDRSERRIVLRRFENYMHGPASLERVVLRTVPEWTTQRLQLLSGDADVVSAPVEFLDELAATEGVKVVDGLQRVFGRALFYAWPLQAQDNPAIGSGQLDGQGIPPDFFADLDVRMGFNYAQDYDLLLEQVNLGKTVQSRGPTVRGIMGYREDSPIYTYDPEKAEEHFRAAYDGQLWENGFTMTAYMQEGNTLANAALSVLQQNLARINPKFRLELQALPAASIMDKVFADEPTSPLTYMGWGPDYSDPGGPLGAATYYLSPTGLVAGFSGEGYQELMREHFQPLLDEAWALNDPAEREPIYARLQEMSHEYATSMFLWEDYTYIVTRDWVDGYVNNMILYGAWDFYPITKSASE</sequence>
<comment type="subcellular location">
    <subcellularLocation>
        <location evidence="1">Periplasm</location>
    </subcellularLocation>
</comment>
<evidence type="ECO:0000256" key="2">
    <source>
        <dbReference type="ARBA" id="ARBA00005695"/>
    </source>
</evidence>
<comment type="caution">
    <text evidence="5">The sequence shown here is derived from an EMBL/GenBank/DDBJ whole genome shotgun (WGS) entry which is preliminary data.</text>
</comment>
<dbReference type="PANTHER" id="PTHR30290:SF34">
    <property type="entry name" value="ABC TRANSPORTER, PERIPLASMIC OLIGO-PEPTIDE BINDING PROTEIN, PUTATIVE-RELATED"/>
    <property type="match status" value="1"/>
</dbReference>
<gene>
    <name evidence="5" type="ORF">Wenmar_03180</name>
</gene>
<reference evidence="5 6" key="1">
    <citation type="submission" date="2013-01" db="EMBL/GenBank/DDBJ databases">
        <authorList>
            <person name="Fiebig A."/>
            <person name="Goeker M."/>
            <person name="Klenk H.-P.P."/>
        </authorList>
    </citation>
    <scope>NUCLEOTIDE SEQUENCE [LARGE SCALE GENOMIC DNA]</scope>
    <source>
        <strain evidence="5 6">DSM 24838</strain>
    </source>
</reference>
<dbReference type="PANTHER" id="PTHR30290">
    <property type="entry name" value="PERIPLASMIC BINDING COMPONENT OF ABC TRANSPORTER"/>
    <property type="match status" value="1"/>
</dbReference>
<evidence type="ECO:0000313" key="5">
    <source>
        <dbReference type="EMBL" id="KIQ68170.1"/>
    </source>
</evidence>